<organism evidence="1 2">
    <name type="scientific">Hallella mizrahii</name>
    <dbReference type="NCBI Taxonomy" id="2606637"/>
    <lineage>
        <taxon>Bacteria</taxon>
        <taxon>Pseudomonadati</taxon>
        <taxon>Bacteroidota</taxon>
        <taxon>Bacteroidia</taxon>
        <taxon>Bacteroidales</taxon>
        <taxon>Prevotellaceae</taxon>
        <taxon>Hallella</taxon>
    </lineage>
</organism>
<proteinExistence type="predicted"/>
<accession>A0A7K0KHS3</accession>
<protein>
    <recommendedName>
        <fullName evidence="3">Abi-like protein</fullName>
    </recommendedName>
</protein>
<dbReference type="Proteomes" id="UP000438914">
    <property type="component" value="Unassembled WGS sequence"/>
</dbReference>
<dbReference type="AlphaFoldDB" id="A0A7K0KHS3"/>
<name>A0A7K0KHS3_9BACT</name>
<reference evidence="1 2" key="1">
    <citation type="submission" date="2019-08" db="EMBL/GenBank/DDBJ databases">
        <title>In-depth cultivation of the pig gut microbiome towards novel bacterial diversity and tailored functional studies.</title>
        <authorList>
            <person name="Wylensek D."/>
            <person name="Hitch T.C.A."/>
            <person name="Clavel T."/>
        </authorList>
    </citation>
    <scope>NUCLEOTIDE SEQUENCE [LARGE SCALE GENOMIC DNA]</scope>
    <source>
        <strain evidence="1 2">LKV-178-WT-2A</strain>
    </source>
</reference>
<comment type="caution">
    <text evidence="1">The sequence shown here is derived from an EMBL/GenBank/DDBJ whole genome shotgun (WGS) entry which is preliminary data.</text>
</comment>
<gene>
    <name evidence="1" type="ORF">FYJ73_12030</name>
</gene>
<dbReference type="EMBL" id="VUNG01000036">
    <property type="protein sequence ID" value="MST85382.1"/>
    <property type="molecule type" value="Genomic_DNA"/>
</dbReference>
<dbReference type="InterPro" id="IPR011664">
    <property type="entry name" value="Abi_system_AbiD/AbiF-like"/>
</dbReference>
<evidence type="ECO:0008006" key="3">
    <source>
        <dbReference type="Google" id="ProtNLM"/>
    </source>
</evidence>
<evidence type="ECO:0000313" key="1">
    <source>
        <dbReference type="EMBL" id="MST85382.1"/>
    </source>
</evidence>
<dbReference type="RefSeq" id="WP_154534969.1">
    <property type="nucleotide sequence ID" value="NZ_VUNG01000036.1"/>
</dbReference>
<dbReference type="Pfam" id="PF07751">
    <property type="entry name" value="Abi_2"/>
    <property type="match status" value="1"/>
</dbReference>
<evidence type="ECO:0000313" key="2">
    <source>
        <dbReference type="Proteomes" id="UP000438914"/>
    </source>
</evidence>
<keyword evidence="2" id="KW-1185">Reference proteome</keyword>
<sequence length="127" mass="15206">MTRPFNKHYSSPRISQYFDLQIKPFESWLTIITLTRNACCHHAHVWNKRNTIRAMIPNTMLRPWITLPTDSLRIYFNLCIIKYFVDVISQNNHMKKNLLDLLAQFPNIDIQAMGFPSNWEQEPIWQN</sequence>